<evidence type="ECO:0008006" key="4">
    <source>
        <dbReference type="Google" id="ProtNLM"/>
    </source>
</evidence>
<evidence type="ECO:0000313" key="2">
    <source>
        <dbReference type="EMBL" id="MXO84574.1"/>
    </source>
</evidence>
<evidence type="ECO:0000313" key="3">
    <source>
        <dbReference type="Proteomes" id="UP000433104"/>
    </source>
</evidence>
<proteinExistence type="predicted"/>
<gene>
    <name evidence="2" type="ORF">GRI38_00810</name>
</gene>
<dbReference type="PROSITE" id="PS51257">
    <property type="entry name" value="PROKAR_LIPOPROTEIN"/>
    <property type="match status" value="1"/>
</dbReference>
<evidence type="ECO:0000256" key="1">
    <source>
        <dbReference type="SAM" id="SignalP"/>
    </source>
</evidence>
<sequence>MNLPKATAAFAALFSIGACATPGNHVLPPYTLANGSQLQDVVTVAGDPKGGAPSLTVVTTYDVSRKDYTTMLSREFAAGEPIGPEIAKGLALGVPIAIGAIGAAAIRGEDKSFVQQTSYTTKGNISYNGDAGDIDAVNQAIETCEADSGCSVSN</sequence>
<dbReference type="AlphaFoldDB" id="A0A844ZAM9"/>
<organism evidence="2 3">
    <name type="scientific">Parapontixanthobacter aurantiacus</name>
    <dbReference type="NCBI Taxonomy" id="1463599"/>
    <lineage>
        <taxon>Bacteria</taxon>
        <taxon>Pseudomonadati</taxon>
        <taxon>Pseudomonadota</taxon>
        <taxon>Alphaproteobacteria</taxon>
        <taxon>Sphingomonadales</taxon>
        <taxon>Erythrobacteraceae</taxon>
        <taxon>Parapontixanthobacter</taxon>
    </lineage>
</organism>
<accession>A0A844ZAM9</accession>
<comment type="caution">
    <text evidence="2">The sequence shown here is derived from an EMBL/GenBank/DDBJ whole genome shotgun (WGS) entry which is preliminary data.</text>
</comment>
<dbReference type="Proteomes" id="UP000433104">
    <property type="component" value="Unassembled WGS sequence"/>
</dbReference>
<feature type="signal peptide" evidence="1">
    <location>
        <begin position="1"/>
        <end position="20"/>
    </location>
</feature>
<dbReference type="RefSeq" id="WP_160681130.1">
    <property type="nucleotide sequence ID" value="NZ_WTYW01000001.1"/>
</dbReference>
<name>A0A844ZAM9_9SPHN</name>
<dbReference type="EMBL" id="WTYW01000001">
    <property type="protein sequence ID" value="MXO84574.1"/>
    <property type="molecule type" value="Genomic_DNA"/>
</dbReference>
<keyword evidence="1" id="KW-0732">Signal</keyword>
<protein>
    <recommendedName>
        <fullName evidence="4">Lipoprotein</fullName>
    </recommendedName>
</protein>
<feature type="chain" id="PRO_5032521167" description="Lipoprotein" evidence="1">
    <location>
        <begin position="21"/>
        <end position="154"/>
    </location>
</feature>
<dbReference type="OrthoDB" id="7865919at2"/>
<reference evidence="2 3" key="1">
    <citation type="submission" date="2019-12" db="EMBL/GenBank/DDBJ databases">
        <title>Genomic-based taxomic classification of the family Erythrobacteraceae.</title>
        <authorList>
            <person name="Xu L."/>
        </authorList>
    </citation>
    <scope>NUCLEOTIDE SEQUENCE [LARGE SCALE GENOMIC DNA]</scope>
    <source>
        <strain evidence="2 3">MCCC 1A09962</strain>
    </source>
</reference>
<keyword evidence="3" id="KW-1185">Reference proteome</keyword>